<gene>
    <name evidence="1" type="ORF">EZS28_015379</name>
</gene>
<organism evidence="1 2">
    <name type="scientific">Streblomastix strix</name>
    <dbReference type="NCBI Taxonomy" id="222440"/>
    <lineage>
        <taxon>Eukaryota</taxon>
        <taxon>Metamonada</taxon>
        <taxon>Preaxostyla</taxon>
        <taxon>Oxymonadida</taxon>
        <taxon>Streblomastigidae</taxon>
        <taxon>Streblomastix</taxon>
    </lineage>
</organism>
<evidence type="ECO:0000313" key="2">
    <source>
        <dbReference type="Proteomes" id="UP000324800"/>
    </source>
</evidence>
<dbReference type="AlphaFoldDB" id="A0A5J4W2I3"/>
<reference evidence="1 2" key="1">
    <citation type="submission" date="2019-03" db="EMBL/GenBank/DDBJ databases">
        <title>Single cell metagenomics reveals metabolic interactions within the superorganism composed of flagellate Streblomastix strix and complex community of Bacteroidetes bacteria on its surface.</title>
        <authorList>
            <person name="Treitli S.C."/>
            <person name="Kolisko M."/>
            <person name="Husnik F."/>
            <person name="Keeling P."/>
            <person name="Hampl V."/>
        </authorList>
    </citation>
    <scope>NUCLEOTIDE SEQUENCE [LARGE SCALE GENOMIC DNA]</scope>
    <source>
        <strain evidence="1">ST1C</strain>
    </source>
</reference>
<comment type="caution">
    <text evidence="1">The sequence shown here is derived from an EMBL/GenBank/DDBJ whole genome shotgun (WGS) entry which is preliminary data.</text>
</comment>
<accession>A0A5J4W2I3</accession>
<proteinExistence type="predicted"/>
<sequence>MSSLGLQIICSDSDSDYVQWKTSIPSGCSSFQDYLEIEHNLTSSPARKFYEQSVNGDGTYKLTAITGIPKIRINFNTTINNKYTNETNSQGYLYSPLLITINTSNRGAIYFNNAANEHTQKLSDAKFSLNINEAMVVIIDQLAQFDCILPQPTIIQLRLSNS</sequence>
<dbReference type="Proteomes" id="UP000324800">
    <property type="component" value="Unassembled WGS sequence"/>
</dbReference>
<protein>
    <submittedName>
        <fullName evidence="1">Uncharacterized protein</fullName>
    </submittedName>
</protein>
<evidence type="ECO:0000313" key="1">
    <source>
        <dbReference type="EMBL" id="KAA6389095.1"/>
    </source>
</evidence>
<dbReference type="EMBL" id="SNRW01003716">
    <property type="protein sequence ID" value="KAA6389095.1"/>
    <property type="molecule type" value="Genomic_DNA"/>
</dbReference>
<name>A0A5J4W2I3_9EUKA</name>